<keyword evidence="2" id="KW-1185">Reference proteome</keyword>
<organism evidence="1 2">
    <name type="scientific">Canavalia gladiata</name>
    <name type="common">Sword bean</name>
    <name type="synonym">Dolichos gladiatus</name>
    <dbReference type="NCBI Taxonomy" id="3824"/>
    <lineage>
        <taxon>Eukaryota</taxon>
        <taxon>Viridiplantae</taxon>
        <taxon>Streptophyta</taxon>
        <taxon>Embryophyta</taxon>
        <taxon>Tracheophyta</taxon>
        <taxon>Spermatophyta</taxon>
        <taxon>Magnoliopsida</taxon>
        <taxon>eudicotyledons</taxon>
        <taxon>Gunneridae</taxon>
        <taxon>Pentapetalae</taxon>
        <taxon>rosids</taxon>
        <taxon>fabids</taxon>
        <taxon>Fabales</taxon>
        <taxon>Fabaceae</taxon>
        <taxon>Papilionoideae</taxon>
        <taxon>50 kb inversion clade</taxon>
        <taxon>NPAAA clade</taxon>
        <taxon>indigoferoid/millettioid clade</taxon>
        <taxon>Phaseoleae</taxon>
        <taxon>Canavalia</taxon>
    </lineage>
</organism>
<reference evidence="1 2" key="1">
    <citation type="submission" date="2024-01" db="EMBL/GenBank/DDBJ databases">
        <title>The genomes of 5 underutilized Papilionoideae crops provide insights into root nodulation and disease resistanc.</title>
        <authorList>
            <person name="Jiang F."/>
        </authorList>
    </citation>
    <scope>NUCLEOTIDE SEQUENCE [LARGE SCALE GENOMIC DNA]</scope>
    <source>
        <strain evidence="1">LVBAO_FW01</strain>
        <tissue evidence="1">Leaves</tissue>
    </source>
</reference>
<dbReference type="AlphaFoldDB" id="A0AAN9LJJ6"/>
<gene>
    <name evidence="1" type="ORF">VNO77_17655</name>
</gene>
<sequence length="75" mass="8659">MHLNPHTHLCLYTYQSSASVHIIYPTSFFTHIVYPFPPFAFLYDSSVKLMFATTTVLWSFSRKSCCGIMDIFEVA</sequence>
<proteinExistence type="predicted"/>
<evidence type="ECO:0000313" key="2">
    <source>
        <dbReference type="Proteomes" id="UP001367508"/>
    </source>
</evidence>
<accession>A0AAN9LJJ6</accession>
<dbReference type="Proteomes" id="UP001367508">
    <property type="component" value="Unassembled WGS sequence"/>
</dbReference>
<name>A0AAN9LJJ6_CANGL</name>
<dbReference type="EMBL" id="JAYMYQ010000004">
    <property type="protein sequence ID" value="KAK7337096.1"/>
    <property type="molecule type" value="Genomic_DNA"/>
</dbReference>
<comment type="caution">
    <text evidence="1">The sequence shown here is derived from an EMBL/GenBank/DDBJ whole genome shotgun (WGS) entry which is preliminary data.</text>
</comment>
<protein>
    <submittedName>
        <fullName evidence="1">Uncharacterized protein</fullName>
    </submittedName>
</protein>
<evidence type="ECO:0000313" key="1">
    <source>
        <dbReference type="EMBL" id="KAK7337096.1"/>
    </source>
</evidence>